<dbReference type="STRING" id="3635.A0A1U8IDK4"/>
<evidence type="ECO:0000313" key="3">
    <source>
        <dbReference type="Proteomes" id="UP000818029"/>
    </source>
</evidence>
<dbReference type="PANTHER" id="PTHR37984">
    <property type="entry name" value="PROTEIN CBG26694"/>
    <property type="match status" value="1"/>
</dbReference>
<dbReference type="GeneID" id="107895527"/>
<sequence>MDPHNIEAVFSRKQKKNVSKIRNFLGLAGYYRRFVEGFFFIAAPLTKLLHKRVPFVWTDIQRESFEKLKTVLTQAPILIQPEPGKDFVVYSDVSHVSLGCVLMQDDKVVAYSSR</sequence>
<dbReference type="InterPro" id="IPR041577">
    <property type="entry name" value="RT_RNaseH_2"/>
</dbReference>
<dbReference type="Pfam" id="PF17919">
    <property type="entry name" value="RT_RNaseH_2"/>
    <property type="match status" value="1"/>
</dbReference>
<dbReference type="RefSeq" id="XP_016676281.2">
    <property type="nucleotide sequence ID" value="XM_016820792.2"/>
</dbReference>
<evidence type="ECO:0000259" key="2">
    <source>
        <dbReference type="Pfam" id="PF17919"/>
    </source>
</evidence>
<evidence type="ECO:0000256" key="1">
    <source>
        <dbReference type="ARBA" id="ARBA00023268"/>
    </source>
</evidence>
<proteinExistence type="predicted"/>
<gene>
    <name evidence="4" type="primary">LOC107895527</name>
</gene>
<dbReference type="AlphaFoldDB" id="A0A1U8IDK4"/>
<dbReference type="KEGG" id="ghi:107895527"/>
<keyword evidence="3" id="KW-1185">Reference proteome</keyword>
<keyword evidence="1" id="KW-0511">Multifunctional enzyme</keyword>
<feature type="domain" description="Reverse transcriptase/retrotransposon-derived protein RNase H-like" evidence="2">
    <location>
        <begin position="57"/>
        <end position="114"/>
    </location>
</feature>
<dbReference type="InterPro" id="IPR043502">
    <property type="entry name" value="DNA/RNA_pol_sf"/>
</dbReference>
<dbReference type="Gene3D" id="3.30.70.270">
    <property type="match status" value="1"/>
</dbReference>
<reference evidence="3" key="1">
    <citation type="journal article" date="2020" name="Nat. Genet.">
        <title>Genomic diversifications of five Gossypium allopolyploid species and their impact on cotton improvement.</title>
        <authorList>
            <person name="Chen Z.J."/>
            <person name="Sreedasyam A."/>
            <person name="Ando A."/>
            <person name="Song Q."/>
            <person name="De Santiago L.M."/>
            <person name="Hulse-Kemp A.M."/>
            <person name="Ding M."/>
            <person name="Ye W."/>
            <person name="Kirkbride R.C."/>
            <person name="Jenkins J."/>
            <person name="Plott C."/>
            <person name="Lovell J."/>
            <person name="Lin Y.M."/>
            <person name="Vaughn R."/>
            <person name="Liu B."/>
            <person name="Simpson S."/>
            <person name="Scheffler B.E."/>
            <person name="Wen L."/>
            <person name="Saski C.A."/>
            <person name="Grover C.E."/>
            <person name="Hu G."/>
            <person name="Conover J.L."/>
            <person name="Carlson J.W."/>
            <person name="Shu S."/>
            <person name="Boston L.B."/>
            <person name="Williams M."/>
            <person name="Peterson D.G."/>
            <person name="McGee K."/>
            <person name="Jones D.C."/>
            <person name="Wendel J.F."/>
            <person name="Stelly D.M."/>
            <person name="Grimwood J."/>
            <person name="Schmutz J."/>
        </authorList>
    </citation>
    <scope>NUCLEOTIDE SEQUENCE [LARGE SCALE GENOMIC DNA]</scope>
    <source>
        <strain evidence="3">cv. TM-1</strain>
    </source>
</reference>
<protein>
    <submittedName>
        <fullName evidence="4">Uncharacterized mitochondrial protein AtMg00860-like</fullName>
    </submittedName>
</protein>
<dbReference type="PaxDb" id="3635-A0A1U8IDK4"/>
<dbReference type="Proteomes" id="UP000818029">
    <property type="component" value="Chromosome A10"/>
</dbReference>
<name>A0A1U8IDK4_GOSHI</name>
<reference evidence="4" key="2">
    <citation type="submission" date="2025-08" db="UniProtKB">
        <authorList>
            <consortium name="RefSeq"/>
        </authorList>
    </citation>
    <scope>IDENTIFICATION</scope>
</reference>
<dbReference type="InterPro" id="IPR043128">
    <property type="entry name" value="Rev_trsase/Diguanyl_cyclase"/>
</dbReference>
<dbReference type="InterPro" id="IPR050951">
    <property type="entry name" value="Retrovirus_Pol_polyprotein"/>
</dbReference>
<dbReference type="GO" id="GO:0003824">
    <property type="term" value="F:catalytic activity"/>
    <property type="evidence" value="ECO:0007669"/>
    <property type="project" value="UniProtKB-KW"/>
</dbReference>
<organism evidence="3 4">
    <name type="scientific">Gossypium hirsutum</name>
    <name type="common">Upland cotton</name>
    <name type="synonym">Gossypium mexicanum</name>
    <dbReference type="NCBI Taxonomy" id="3635"/>
    <lineage>
        <taxon>Eukaryota</taxon>
        <taxon>Viridiplantae</taxon>
        <taxon>Streptophyta</taxon>
        <taxon>Embryophyta</taxon>
        <taxon>Tracheophyta</taxon>
        <taxon>Spermatophyta</taxon>
        <taxon>Magnoliopsida</taxon>
        <taxon>eudicotyledons</taxon>
        <taxon>Gunneridae</taxon>
        <taxon>Pentapetalae</taxon>
        <taxon>rosids</taxon>
        <taxon>malvids</taxon>
        <taxon>Malvales</taxon>
        <taxon>Malvaceae</taxon>
        <taxon>Malvoideae</taxon>
        <taxon>Gossypium</taxon>
    </lineage>
</organism>
<dbReference type="PANTHER" id="PTHR37984:SF5">
    <property type="entry name" value="PROTEIN NYNRIN-LIKE"/>
    <property type="match status" value="1"/>
</dbReference>
<evidence type="ECO:0000313" key="4">
    <source>
        <dbReference type="RefSeq" id="XP_016676281.2"/>
    </source>
</evidence>
<dbReference type="SUPFAM" id="SSF56672">
    <property type="entry name" value="DNA/RNA polymerases"/>
    <property type="match status" value="1"/>
</dbReference>
<accession>A0A1U8IDK4</accession>